<gene>
    <name evidence="1" type="ORF">V4C55_40135</name>
</gene>
<evidence type="ECO:0000313" key="1">
    <source>
        <dbReference type="EMBL" id="MEM5291926.1"/>
    </source>
</evidence>
<name>A0ABU9QR58_9BURK</name>
<reference evidence="1 2" key="1">
    <citation type="submission" date="2024-01" db="EMBL/GenBank/DDBJ databases">
        <title>The diversity of rhizobia nodulating Mimosa spp. in eleven states of Brazil covering several biomes is determined by host plant, location, and edaphic factors.</title>
        <authorList>
            <person name="Rouws L."/>
            <person name="Barauna A."/>
            <person name="Beukes C."/>
            <person name="De Faria S.M."/>
            <person name="Gross E."/>
            <person name="Dos Reis Junior F.B."/>
            <person name="Simon M."/>
            <person name="Maluk M."/>
            <person name="Odee D.W."/>
            <person name="Kenicer G."/>
            <person name="Young J.P.W."/>
            <person name="Reis V.M."/>
            <person name="Zilli J."/>
            <person name="James E.K."/>
        </authorList>
    </citation>
    <scope>NUCLEOTIDE SEQUENCE [LARGE SCALE GENOMIC DNA]</scope>
    <source>
        <strain evidence="1 2">JPY77</strain>
    </source>
</reference>
<keyword evidence="2" id="KW-1185">Reference proteome</keyword>
<sequence length="457" mass="50996">MNMATTESFQTNTFGFNLPCRQFVIAAERTRERRLPMVDEFVLRTLHAVRSITATRLARFFGFEGKDLGIVISDLQARGLVVVEDDTLTLHASAKELFRTSNESAPTITFAEPMHADVWFDLVTKHMASGRGLRNVQHLISIPARQSLDENEAGVAFHDNFREYLRIARGEKSPDEWTLYSILDVHAGRYSFVQIGGSEILRIEPVPKIEARLQLDDYDRGGRARRLTEAMAVELSTRDQATPSQASSTEFARLMGKDDLVRWTRPDGSFDLSSWYANELRSGADITTPLIGYPYVERNRKAITKLLDEAKVNVSEQGRSELLWQRPGGTRWGATEDLPTMLESLRSAIRVRTKGANLSTALISPAAVNTREALLFTRVFDRGLHAPAGASPLALEVLIVAEAVAVISVMVALSSTIHVPIGYATIDKELVRRITELSRLQKTGSESTRLWPKADRS</sequence>
<protein>
    <submittedName>
        <fullName evidence="1">Uncharacterized protein</fullName>
    </submittedName>
</protein>
<dbReference type="EMBL" id="JAZHGC010000064">
    <property type="protein sequence ID" value="MEM5291926.1"/>
    <property type="molecule type" value="Genomic_DNA"/>
</dbReference>
<dbReference type="Proteomes" id="UP001494588">
    <property type="component" value="Unassembled WGS sequence"/>
</dbReference>
<proteinExistence type="predicted"/>
<evidence type="ECO:0000313" key="2">
    <source>
        <dbReference type="Proteomes" id="UP001494588"/>
    </source>
</evidence>
<accession>A0ABU9QR58</accession>
<dbReference type="RefSeq" id="WP_201653435.1">
    <property type="nucleotide sequence ID" value="NZ_CAJHCS010000018.1"/>
</dbReference>
<organism evidence="1 2">
    <name type="scientific">Paraburkholderia sabiae</name>
    <dbReference type="NCBI Taxonomy" id="273251"/>
    <lineage>
        <taxon>Bacteria</taxon>
        <taxon>Pseudomonadati</taxon>
        <taxon>Pseudomonadota</taxon>
        <taxon>Betaproteobacteria</taxon>
        <taxon>Burkholderiales</taxon>
        <taxon>Burkholderiaceae</taxon>
        <taxon>Paraburkholderia</taxon>
    </lineage>
</organism>
<comment type="caution">
    <text evidence="1">The sequence shown here is derived from an EMBL/GenBank/DDBJ whole genome shotgun (WGS) entry which is preliminary data.</text>
</comment>